<dbReference type="EMBL" id="OX459123">
    <property type="protein sequence ID" value="CAI9108334.1"/>
    <property type="molecule type" value="Genomic_DNA"/>
</dbReference>
<evidence type="ECO:0000256" key="3">
    <source>
        <dbReference type="ARBA" id="ARBA00022525"/>
    </source>
</evidence>
<name>A0AAV1DKD8_OLDCO</name>
<dbReference type="PANTHER" id="PTHR21495">
    <property type="entry name" value="NUCLEOPORIN-RELATED"/>
    <property type="match status" value="1"/>
</dbReference>
<evidence type="ECO:0000313" key="6">
    <source>
        <dbReference type="Proteomes" id="UP001161247"/>
    </source>
</evidence>
<reference evidence="5" key="1">
    <citation type="submission" date="2023-03" db="EMBL/GenBank/DDBJ databases">
        <authorList>
            <person name="Julca I."/>
        </authorList>
    </citation>
    <scope>NUCLEOTIDE SEQUENCE</scope>
</reference>
<dbReference type="GO" id="GO:0048046">
    <property type="term" value="C:apoplast"/>
    <property type="evidence" value="ECO:0007669"/>
    <property type="project" value="UniProtKB-SubCell"/>
</dbReference>
<proteinExistence type="inferred from homology"/>
<accession>A0AAV1DKD8</accession>
<dbReference type="InterPro" id="IPR004265">
    <property type="entry name" value="Dirigent"/>
</dbReference>
<keyword evidence="4" id="KW-0052">Apoplast</keyword>
<dbReference type="Gene3D" id="2.40.480.10">
    <property type="entry name" value="Allene oxide cyclase-like"/>
    <property type="match status" value="1"/>
</dbReference>
<dbReference type="AlphaFoldDB" id="A0AAV1DKD8"/>
<evidence type="ECO:0000256" key="4">
    <source>
        <dbReference type="RuleBase" id="RU363099"/>
    </source>
</evidence>
<protein>
    <recommendedName>
        <fullName evidence="4">Dirigent protein</fullName>
    </recommendedName>
</protein>
<evidence type="ECO:0000313" key="5">
    <source>
        <dbReference type="EMBL" id="CAI9108334.1"/>
    </source>
</evidence>
<comment type="subcellular location">
    <subcellularLocation>
        <location evidence="4">Secreted</location>
        <location evidence="4">Extracellular space</location>
        <location evidence="4">Apoplast</location>
    </subcellularLocation>
</comment>
<evidence type="ECO:0000256" key="1">
    <source>
        <dbReference type="ARBA" id="ARBA00010746"/>
    </source>
</evidence>
<evidence type="ECO:0000256" key="2">
    <source>
        <dbReference type="ARBA" id="ARBA00011738"/>
    </source>
</evidence>
<gene>
    <name evidence="5" type="ORF">OLC1_LOCUS16437</name>
</gene>
<keyword evidence="6" id="KW-1185">Reference proteome</keyword>
<comment type="function">
    <text evidence="4">Dirigent proteins impart stereoselectivity on the phenoxy radical-coupling reaction, yielding optically active lignans from two molecules of coniferyl alcohol in the biosynthesis of lignans, flavonolignans, and alkaloids and thus plays a central role in plant secondary metabolism.</text>
</comment>
<dbReference type="InterPro" id="IPR044859">
    <property type="entry name" value="Allene_oxi_cyc_Dirigent"/>
</dbReference>
<comment type="subunit">
    <text evidence="2 4">Homodimer.</text>
</comment>
<sequence length="107" mass="11872">MDAPITVDSDPNSDLIGRLQGTYSFAGRDEHVLSMAINFVFTKGEYRNSSLSVLANNPISHEYREFPILGGTGAFRLARGIATANTVKVDMEKLNALLEYHVIIQHY</sequence>
<dbReference type="Pfam" id="PF03018">
    <property type="entry name" value="Dirigent"/>
    <property type="match status" value="1"/>
</dbReference>
<organism evidence="5 6">
    <name type="scientific">Oldenlandia corymbosa var. corymbosa</name>
    <dbReference type="NCBI Taxonomy" id="529605"/>
    <lineage>
        <taxon>Eukaryota</taxon>
        <taxon>Viridiplantae</taxon>
        <taxon>Streptophyta</taxon>
        <taxon>Embryophyta</taxon>
        <taxon>Tracheophyta</taxon>
        <taxon>Spermatophyta</taxon>
        <taxon>Magnoliopsida</taxon>
        <taxon>eudicotyledons</taxon>
        <taxon>Gunneridae</taxon>
        <taxon>Pentapetalae</taxon>
        <taxon>asterids</taxon>
        <taxon>lamiids</taxon>
        <taxon>Gentianales</taxon>
        <taxon>Rubiaceae</taxon>
        <taxon>Rubioideae</taxon>
        <taxon>Spermacoceae</taxon>
        <taxon>Hedyotis-Oldenlandia complex</taxon>
        <taxon>Oldenlandia</taxon>
    </lineage>
</organism>
<dbReference type="Proteomes" id="UP001161247">
    <property type="component" value="Chromosome 6"/>
</dbReference>
<comment type="similarity">
    <text evidence="1 4">Belongs to the plant dirigent protein family.</text>
</comment>
<keyword evidence="3 4" id="KW-0964">Secreted</keyword>
<dbReference type="GO" id="GO:0009699">
    <property type="term" value="P:phenylpropanoid biosynthetic process"/>
    <property type="evidence" value="ECO:0007669"/>
    <property type="project" value="UniProtKB-ARBA"/>
</dbReference>